<gene>
    <name evidence="2" type="ORF">VD17_23525</name>
</gene>
<feature type="transmembrane region" description="Helical" evidence="1">
    <location>
        <begin position="85"/>
        <end position="109"/>
    </location>
</feature>
<evidence type="ECO:0000313" key="2">
    <source>
        <dbReference type="EMBL" id="KJZ63294.1"/>
    </source>
</evidence>
<organism evidence="2 3">
    <name type="scientific">Pseudomonas fluorescens</name>
    <dbReference type="NCBI Taxonomy" id="294"/>
    <lineage>
        <taxon>Bacteria</taxon>
        <taxon>Pseudomonadati</taxon>
        <taxon>Pseudomonadota</taxon>
        <taxon>Gammaproteobacteria</taxon>
        <taxon>Pseudomonadales</taxon>
        <taxon>Pseudomonadaceae</taxon>
        <taxon>Pseudomonas</taxon>
    </lineage>
</organism>
<dbReference type="Proteomes" id="UP000033400">
    <property type="component" value="Unassembled WGS sequence"/>
</dbReference>
<dbReference type="PATRIC" id="fig|294.133.peg.4547"/>
<evidence type="ECO:0000313" key="3">
    <source>
        <dbReference type="Proteomes" id="UP000033400"/>
    </source>
</evidence>
<proteinExistence type="predicted"/>
<keyword evidence="1" id="KW-1133">Transmembrane helix</keyword>
<evidence type="ECO:0000256" key="1">
    <source>
        <dbReference type="SAM" id="Phobius"/>
    </source>
</evidence>
<reference evidence="2 3" key="1">
    <citation type="submission" date="2015-03" db="EMBL/GenBank/DDBJ databases">
        <title>Comparative genomics of Pseudomonas insights into diversity of traits involved in vanlence and defense.</title>
        <authorList>
            <person name="Qin Y."/>
        </authorList>
    </citation>
    <scope>NUCLEOTIDE SEQUENCE [LARGE SCALE GENOMIC DNA]</scope>
    <source>
        <strain evidence="2 3">H24</strain>
    </source>
</reference>
<keyword evidence="1" id="KW-0812">Transmembrane</keyword>
<protein>
    <submittedName>
        <fullName evidence="2">Uncharacterized protein</fullName>
    </submittedName>
</protein>
<dbReference type="EMBL" id="LACH01000055">
    <property type="protein sequence ID" value="KJZ63294.1"/>
    <property type="molecule type" value="Genomic_DNA"/>
</dbReference>
<name>A0A0F4V3J9_PSEFL</name>
<dbReference type="OrthoDB" id="7033317at2"/>
<dbReference type="AlphaFoldDB" id="A0A0F4V3J9"/>
<comment type="caution">
    <text evidence="2">The sequence shown here is derived from an EMBL/GenBank/DDBJ whole genome shotgun (WGS) entry which is preliminary data.</text>
</comment>
<accession>A0A0F4V3J9</accession>
<keyword evidence="1" id="KW-0472">Membrane</keyword>
<sequence>MSVFVRLGLSVLQAAFASKLAPTVQRLPPVQCGSELAREGALNNTQKLSITYVDIHHRRECLSLKNRQRRISLNPTQNPASEGRIMIIHLLTCLALTAVTLSVFSWYVLSEERTS</sequence>